<dbReference type="FunFam" id="1.10.10.10:FF:000071">
    <property type="entry name" value="Forkhead box F1"/>
    <property type="match status" value="1"/>
</dbReference>
<evidence type="ECO:0000256" key="1">
    <source>
        <dbReference type="ARBA" id="ARBA00004123"/>
    </source>
</evidence>
<evidence type="ECO:0000256" key="2">
    <source>
        <dbReference type="ARBA" id="ARBA00023125"/>
    </source>
</evidence>
<dbReference type="InterPro" id="IPR036388">
    <property type="entry name" value="WH-like_DNA-bd_sf"/>
</dbReference>
<dbReference type="EMBL" id="CASHTH010002758">
    <property type="protein sequence ID" value="CAI8034902.1"/>
    <property type="molecule type" value="Genomic_DNA"/>
</dbReference>
<dbReference type="SMART" id="SM00339">
    <property type="entry name" value="FH"/>
    <property type="match status" value="1"/>
</dbReference>
<keyword evidence="8" id="KW-1185">Reference proteome</keyword>
<dbReference type="PRINTS" id="PR00053">
    <property type="entry name" value="FORKHEAD"/>
</dbReference>
<dbReference type="GO" id="GO:0009653">
    <property type="term" value="P:anatomical structure morphogenesis"/>
    <property type="evidence" value="ECO:0007669"/>
    <property type="project" value="TreeGrafter"/>
</dbReference>
<dbReference type="InterPro" id="IPR036390">
    <property type="entry name" value="WH_DNA-bd_sf"/>
</dbReference>
<sequence>MGNPTSLLQRFPDTQIKPQNHTISAEAGSPSTAESQQCSAAVTPYTQSCEREIRLALEKSLKMSKSAKATPEPVATVPARAIQPNKAYSDDGDDKMKTVKPPYSYVALISMSIQDAPDKRLTLNGIYDYITKNFPYYRNRENQGWRNSIRHNLSLHECFMKLPAKGGKNGKSHYWVLDPGHEVLFEEGNYRRRRRRPVKRVSYTPASAWSHSGRAYHHSPYSHVGAAADYYRSWPTMDSSMFQPYSALPTINLNHNNNATSVAQLQSPSLAAPSLTRTADLGHYSQSAAAGSAYTPFVYSSRSMEPQRSLITPYPPPLNFTAYPSSAGVAAAAAQGAAVVGPCSSVTSAASDLVNSKASSGADFTTPGHSTGAAVASSLWSYHMQV</sequence>
<feature type="region of interest" description="Disordered" evidence="5">
    <location>
        <begin position="1"/>
        <end position="39"/>
    </location>
</feature>
<evidence type="ECO:0000259" key="6">
    <source>
        <dbReference type="PROSITE" id="PS50039"/>
    </source>
</evidence>
<dbReference type="Gene3D" id="1.10.10.10">
    <property type="entry name" value="Winged helix-like DNA-binding domain superfamily/Winged helix DNA-binding domain"/>
    <property type="match status" value="1"/>
</dbReference>
<protein>
    <submittedName>
        <fullName evidence="7">Forkhead box protein L1</fullName>
    </submittedName>
</protein>
<comment type="subcellular location">
    <subcellularLocation>
        <location evidence="1 4">Nucleus</location>
    </subcellularLocation>
</comment>
<dbReference type="GO" id="GO:0000981">
    <property type="term" value="F:DNA-binding transcription factor activity, RNA polymerase II-specific"/>
    <property type="evidence" value="ECO:0007669"/>
    <property type="project" value="TreeGrafter"/>
</dbReference>
<dbReference type="PANTHER" id="PTHR11829">
    <property type="entry name" value="FORKHEAD BOX PROTEIN"/>
    <property type="match status" value="1"/>
</dbReference>
<feature type="compositionally biased region" description="Polar residues" evidence="5">
    <location>
        <begin position="16"/>
        <end position="39"/>
    </location>
</feature>
<comment type="caution">
    <text evidence="7">The sequence shown here is derived from an EMBL/GenBank/DDBJ whole genome shotgun (WGS) entry which is preliminary data.</text>
</comment>
<dbReference type="GO" id="GO:0000978">
    <property type="term" value="F:RNA polymerase II cis-regulatory region sequence-specific DNA binding"/>
    <property type="evidence" value="ECO:0007669"/>
    <property type="project" value="TreeGrafter"/>
</dbReference>
<dbReference type="GO" id="GO:0030154">
    <property type="term" value="P:cell differentiation"/>
    <property type="evidence" value="ECO:0007669"/>
    <property type="project" value="TreeGrafter"/>
</dbReference>
<dbReference type="SUPFAM" id="SSF46785">
    <property type="entry name" value="Winged helix' DNA-binding domain"/>
    <property type="match status" value="1"/>
</dbReference>
<accession>A0AA35X209</accession>
<name>A0AA35X209_GEOBA</name>
<dbReference type="InterPro" id="IPR001766">
    <property type="entry name" value="Fork_head_dom"/>
</dbReference>
<evidence type="ECO:0000256" key="4">
    <source>
        <dbReference type="PROSITE-ProRule" id="PRU00089"/>
    </source>
</evidence>
<evidence type="ECO:0000313" key="8">
    <source>
        <dbReference type="Proteomes" id="UP001174909"/>
    </source>
</evidence>
<reference evidence="7" key="1">
    <citation type="submission" date="2023-03" db="EMBL/GenBank/DDBJ databases">
        <authorList>
            <person name="Steffen K."/>
            <person name="Cardenas P."/>
        </authorList>
    </citation>
    <scope>NUCLEOTIDE SEQUENCE</scope>
</reference>
<dbReference type="PROSITE" id="PS50039">
    <property type="entry name" value="FORK_HEAD_3"/>
    <property type="match status" value="1"/>
</dbReference>
<dbReference type="PANTHER" id="PTHR11829:SF411">
    <property type="entry name" value="FORKHEAD BOX PROTEIN L2"/>
    <property type="match status" value="1"/>
</dbReference>
<keyword evidence="3 4" id="KW-0539">Nucleus</keyword>
<keyword evidence="2 4" id="KW-0238">DNA-binding</keyword>
<gene>
    <name evidence="7" type="ORF">GBAR_LOCUS19604</name>
</gene>
<dbReference type="InterPro" id="IPR050211">
    <property type="entry name" value="FOX_domain-containing"/>
</dbReference>
<feature type="domain" description="Fork-head" evidence="6">
    <location>
        <begin position="100"/>
        <end position="195"/>
    </location>
</feature>
<dbReference type="InterPro" id="IPR030456">
    <property type="entry name" value="TF_fork_head_CS_2"/>
</dbReference>
<proteinExistence type="predicted"/>
<dbReference type="Pfam" id="PF00250">
    <property type="entry name" value="Forkhead"/>
    <property type="match status" value="1"/>
</dbReference>
<dbReference type="GO" id="GO:0005634">
    <property type="term" value="C:nucleus"/>
    <property type="evidence" value="ECO:0007669"/>
    <property type="project" value="UniProtKB-SubCell"/>
</dbReference>
<dbReference type="AlphaFoldDB" id="A0AA35X209"/>
<feature type="DNA-binding region" description="Fork-head" evidence="4">
    <location>
        <begin position="100"/>
        <end position="195"/>
    </location>
</feature>
<dbReference type="PROSITE" id="PS00658">
    <property type="entry name" value="FORK_HEAD_2"/>
    <property type="match status" value="1"/>
</dbReference>
<evidence type="ECO:0000313" key="7">
    <source>
        <dbReference type="EMBL" id="CAI8034902.1"/>
    </source>
</evidence>
<organism evidence="7 8">
    <name type="scientific">Geodia barretti</name>
    <name type="common">Barrett's horny sponge</name>
    <dbReference type="NCBI Taxonomy" id="519541"/>
    <lineage>
        <taxon>Eukaryota</taxon>
        <taxon>Metazoa</taxon>
        <taxon>Porifera</taxon>
        <taxon>Demospongiae</taxon>
        <taxon>Heteroscleromorpha</taxon>
        <taxon>Tetractinellida</taxon>
        <taxon>Astrophorina</taxon>
        <taxon>Geodiidae</taxon>
        <taxon>Geodia</taxon>
    </lineage>
</organism>
<evidence type="ECO:0000256" key="5">
    <source>
        <dbReference type="SAM" id="MobiDB-lite"/>
    </source>
</evidence>
<evidence type="ECO:0000256" key="3">
    <source>
        <dbReference type="ARBA" id="ARBA00023242"/>
    </source>
</evidence>
<dbReference type="Proteomes" id="UP001174909">
    <property type="component" value="Unassembled WGS sequence"/>
</dbReference>